<feature type="transmembrane region" description="Helical" evidence="2">
    <location>
        <begin position="104"/>
        <end position="123"/>
    </location>
</feature>
<keyword evidence="2" id="KW-0812">Transmembrane</keyword>
<feature type="transmembrane region" description="Helical" evidence="2">
    <location>
        <begin position="143"/>
        <end position="162"/>
    </location>
</feature>
<dbReference type="Proteomes" id="UP000078316">
    <property type="component" value="Unassembled WGS sequence"/>
</dbReference>
<evidence type="ECO:0008006" key="5">
    <source>
        <dbReference type="Google" id="ProtNLM"/>
    </source>
</evidence>
<dbReference type="EMBL" id="LWHQ01000047">
    <property type="protein sequence ID" value="OAS20099.1"/>
    <property type="molecule type" value="Genomic_DNA"/>
</dbReference>
<proteinExistence type="predicted"/>
<evidence type="ECO:0000313" key="4">
    <source>
        <dbReference type="Proteomes" id="UP000078316"/>
    </source>
</evidence>
<feature type="transmembrane region" description="Helical" evidence="2">
    <location>
        <begin position="269"/>
        <end position="290"/>
    </location>
</feature>
<feature type="transmembrane region" description="Helical" evidence="2">
    <location>
        <begin position="183"/>
        <end position="208"/>
    </location>
</feature>
<protein>
    <recommendedName>
        <fullName evidence="5">PNPLA domain-containing protein</fullName>
    </recommendedName>
</protein>
<feature type="transmembrane region" description="Helical" evidence="2">
    <location>
        <begin position="214"/>
        <end position="233"/>
    </location>
</feature>
<evidence type="ECO:0000256" key="1">
    <source>
        <dbReference type="SAM" id="MobiDB-lite"/>
    </source>
</evidence>
<accession>A0A179S2V4</accession>
<feature type="transmembrane region" description="Helical" evidence="2">
    <location>
        <begin position="297"/>
        <end position="317"/>
    </location>
</feature>
<gene>
    <name evidence="3" type="ORF">A5481_23650</name>
</gene>
<name>A0A179S2V4_9HYPH</name>
<dbReference type="STRING" id="427683.A5481_23650"/>
<keyword evidence="2" id="KW-1133">Transmembrane helix</keyword>
<evidence type="ECO:0000313" key="3">
    <source>
        <dbReference type="EMBL" id="OAS20099.1"/>
    </source>
</evidence>
<feature type="transmembrane region" description="Helical" evidence="2">
    <location>
        <begin position="245"/>
        <end position="263"/>
    </location>
</feature>
<reference evidence="3 4" key="1">
    <citation type="submission" date="2016-04" db="EMBL/GenBank/DDBJ databases">
        <authorList>
            <person name="Evans L.H."/>
            <person name="Alamgir A."/>
            <person name="Owens N."/>
            <person name="Weber N.D."/>
            <person name="Virtaneva K."/>
            <person name="Barbian K."/>
            <person name="Babar A."/>
            <person name="Rosenke K."/>
        </authorList>
    </citation>
    <scope>NUCLEOTIDE SEQUENCE [LARGE SCALE GENOMIC DNA]</scope>
    <source>
        <strain evidence="3 4">PMB02</strain>
    </source>
</reference>
<organism evidence="3 4">
    <name type="scientific">Methylobacterium platani</name>
    <dbReference type="NCBI Taxonomy" id="427683"/>
    <lineage>
        <taxon>Bacteria</taxon>
        <taxon>Pseudomonadati</taxon>
        <taxon>Pseudomonadota</taxon>
        <taxon>Alphaproteobacteria</taxon>
        <taxon>Hyphomicrobiales</taxon>
        <taxon>Methylobacteriaceae</taxon>
        <taxon>Methylobacterium</taxon>
    </lineage>
</organism>
<keyword evidence="2" id="KW-0472">Membrane</keyword>
<feature type="region of interest" description="Disordered" evidence="1">
    <location>
        <begin position="489"/>
        <end position="525"/>
    </location>
</feature>
<evidence type="ECO:0000256" key="2">
    <source>
        <dbReference type="SAM" id="Phobius"/>
    </source>
</evidence>
<dbReference type="AlphaFoldDB" id="A0A179S2V4"/>
<sequence>MTDAVGISPRVKDAKWFCLVGEVESGTGTILETVRIGEGCSHTFAQSGDLYVFANDVRGMTWNNRGAVALAAARAPARPLRPAARPGLVERWCRLRAFLSTTRGLLLIALLALGTPAILALAPQGRDLIRAFAEDPPGPGARWPQGMFAFTLLFLALQAWSWSRAIVVSNYGADRERWRTDPYGPVLVWAPRIVGIGPFVIAAIAAAFLSAEAWLNVAVLLALGAGFTLFVVFRPKNPAKGFAQVWMTLGFVAAFAAMIWAGFSPTTFGWWFGPAGVVFLGVGLIIPPVVTLIQSRAGLRLPVVAGALAWVALLSLWTDNHAVRTIGCDKPETCTAEIAAHRPTLEDAYGQWKARQKPAGDGSYTMVLVAAEGGASRAGNWTAEALAALHEASGERLPEHLFAISSVSGGSVGAVGYVAALDEAVRPRGETFRQPLLRLTGADALSPVLAGLLFPDLLQRVFPFGVLPDRAKALERAWEQSWCGVPNRCNPPSPDEPANPLGEAFLSLGPSKTPPGTPSGAVPETPWRPFVIVEGASEETGRRILTSKVELAGAADADDFYEIVGRDVPISTAIHNGARFPWISPAGTLVDREGNRKGHILDGGYFDPAGLEVLRELAHALSVGPAKRDTLRFVFVFIGYEAHGLLNEASKPVWINEVLAPLRGLFASRTAHGSHLRTRASKLAEEDAASQDCRPTVPGARFENRCTKFVDFQKITLFDDSCERGDPIAPPLDWALSERVRQFMRRATGMAEDVCAPAREGNPDGQASARKLAAANRTAIRRVACAVGAREACDPAPAR</sequence>
<comment type="caution">
    <text evidence="3">The sequence shown here is derived from an EMBL/GenBank/DDBJ whole genome shotgun (WGS) entry which is preliminary data.</text>
</comment>